<name>A0A430HUU0_9CORY</name>
<dbReference type="InterPro" id="IPR041657">
    <property type="entry name" value="HTH_17"/>
</dbReference>
<proteinExistence type="predicted"/>
<comment type="caution">
    <text evidence="2">The sequence shown here is derived from an EMBL/GenBank/DDBJ whole genome shotgun (WGS) entry which is preliminary data.</text>
</comment>
<dbReference type="Proteomes" id="UP000274907">
    <property type="component" value="Unassembled WGS sequence"/>
</dbReference>
<dbReference type="AlphaFoldDB" id="A0A430HUU0"/>
<accession>A0A430HUU0</accession>
<evidence type="ECO:0000313" key="3">
    <source>
        <dbReference type="Proteomes" id="UP000274907"/>
    </source>
</evidence>
<reference evidence="2 3" key="1">
    <citation type="submission" date="2018-12" db="EMBL/GenBank/DDBJ databases">
        <title>YIM 101343 draft genome.</title>
        <authorList>
            <person name="Chen X."/>
        </authorList>
    </citation>
    <scope>NUCLEOTIDE SEQUENCE [LARGE SCALE GENOMIC DNA]</scope>
    <source>
        <strain evidence="2 3">YIM 101343</strain>
    </source>
</reference>
<gene>
    <name evidence="2" type="ORF">EAH68_14165</name>
</gene>
<keyword evidence="2" id="KW-0238">DNA-binding</keyword>
<dbReference type="GO" id="GO:0003677">
    <property type="term" value="F:DNA binding"/>
    <property type="evidence" value="ECO:0007669"/>
    <property type="project" value="UniProtKB-KW"/>
</dbReference>
<feature type="domain" description="Helix-turn-helix" evidence="1">
    <location>
        <begin position="12"/>
        <end position="59"/>
    </location>
</feature>
<dbReference type="RefSeq" id="WP_126121989.1">
    <property type="nucleotide sequence ID" value="NZ_RXHJ01000027.1"/>
</dbReference>
<dbReference type="OrthoDB" id="3541350at2"/>
<protein>
    <submittedName>
        <fullName evidence="2">DNA-binding protein</fullName>
    </submittedName>
</protein>
<evidence type="ECO:0000313" key="2">
    <source>
        <dbReference type="EMBL" id="RSZ61244.1"/>
    </source>
</evidence>
<organism evidence="2 3">
    <name type="scientific">Corynebacterium hylobatis</name>
    <dbReference type="NCBI Taxonomy" id="1859290"/>
    <lineage>
        <taxon>Bacteria</taxon>
        <taxon>Bacillati</taxon>
        <taxon>Actinomycetota</taxon>
        <taxon>Actinomycetes</taxon>
        <taxon>Mycobacteriales</taxon>
        <taxon>Corynebacteriaceae</taxon>
        <taxon>Corynebacterium</taxon>
    </lineage>
</organism>
<dbReference type="EMBL" id="RXHJ01000027">
    <property type="protein sequence ID" value="RSZ61244.1"/>
    <property type="molecule type" value="Genomic_DNA"/>
</dbReference>
<dbReference type="Pfam" id="PF12728">
    <property type="entry name" value="HTH_17"/>
    <property type="match status" value="1"/>
</dbReference>
<keyword evidence="3" id="KW-1185">Reference proteome</keyword>
<evidence type="ECO:0000259" key="1">
    <source>
        <dbReference type="Pfam" id="PF12728"/>
    </source>
</evidence>
<sequence length="67" mass="7116">MSHMPQPESLTLSMREAAAILGISPSTAYAAAKDDAFPVPVIKINSRYVVSKKSLMELLGLSPKDAA</sequence>